<comment type="cofactor">
    <cofactor evidence="1">
        <name>Mg(2+)</name>
        <dbReference type="ChEBI" id="CHEBI:18420"/>
    </cofactor>
</comment>
<dbReference type="STRING" id="990712.SAMN05216257_104104"/>
<dbReference type="GO" id="GO:0016788">
    <property type="term" value="F:hydrolase activity, acting on ester bonds"/>
    <property type="evidence" value="ECO:0007669"/>
    <property type="project" value="InterPro"/>
</dbReference>
<keyword evidence="2" id="KW-0540">Nuclease</keyword>
<evidence type="ECO:0000256" key="2">
    <source>
        <dbReference type="ARBA" id="ARBA00022722"/>
    </source>
</evidence>
<dbReference type="Proteomes" id="UP000199328">
    <property type="component" value="Unassembled WGS sequence"/>
</dbReference>
<evidence type="ECO:0000256" key="1">
    <source>
        <dbReference type="ARBA" id="ARBA00001946"/>
    </source>
</evidence>
<evidence type="ECO:0000313" key="5">
    <source>
        <dbReference type="EMBL" id="SDK69740.1"/>
    </source>
</evidence>
<reference evidence="6" key="1">
    <citation type="submission" date="2016-10" db="EMBL/GenBank/DDBJ databases">
        <authorList>
            <person name="Varghese N."/>
            <person name="Submissions S."/>
        </authorList>
    </citation>
    <scope>NUCLEOTIDE SEQUENCE [LARGE SCALE GENOMIC DNA]</scope>
    <source>
        <strain evidence="6">CGMCC 1.10789</strain>
    </source>
</reference>
<proteinExistence type="predicted"/>
<dbReference type="AlphaFoldDB" id="A0A1G9E100"/>
<dbReference type="EMBL" id="FNFV01000004">
    <property type="protein sequence ID" value="SDK69740.1"/>
    <property type="molecule type" value="Genomic_DNA"/>
</dbReference>
<evidence type="ECO:0000259" key="4">
    <source>
        <dbReference type="SMART" id="SM00990"/>
    </source>
</evidence>
<sequence length="136" mass="14208">MARAREAAIQRAIVRALRLALPGTAIIHHSPNERRAGGKAARRAQAILVGMGVCPGWPDLVVLAGGRVVFLEVKAPGGRVSAAQRAFRDAVEDQGHHWALVRSIDDALGALSEAGVRVRARCVRSVPGEAVKGGGA</sequence>
<dbReference type="GO" id="GO:0003676">
    <property type="term" value="F:nucleic acid binding"/>
    <property type="evidence" value="ECO:0007669"/>
    <property type="project" value="InterPro"/>
</dbReference>
<keyword evidence="6" id="KW-1185">Reference proteome</keyword>
<gene>
    <name evidence="5" type="ORF">SAMN05216257_104104</name>
</gene>
<dbReference type="InterPro" id="IPR014883">
    <property type="entry name" value="VRR_NUC"/>
</dbReference>
<feature type="domain" description="VRR-NUC" evidence="4">
    <location>
        <begin position="4"/>
        <end position="105"/>
    </location>
</feature>
<dbReference type="SMART" id="SM00990">
    <property type="entry name" value="VRR_NUC"/>
    <property type="match status" value="1"/>
</dbReference>
<name>A0A1G9E100_9RHOB</name>
<organism evidence="5 6">
    <name type="scientific">Meinhardsimonia xiamenensis</name>
    <dbReference type="NCBI Taxonomy" id="990712"/>
    <lineage>
        <taxon>Bacteria</taxon>
        <taxon>Pseudomonadati</taxon>
        <taxon>Pseudomonadota</taxon>
        <taxon>Alphaproteobacteria</taxon>
        <taxon>Rhodobacterales</taxon>
        <taxon>Paracoccaceae</taxon>
        <taxon>Meinhardsimonia</taxon>
    </lineage>
</organism>
<accession>A0A1G9E100</accession>
<dbReference type="Gene3D" id="3.40.1350.10">
    <property type="match status" value="1"/>
</dbReference>
<dbReference type="GO" id="GO:0004518">
    <property type="term" value="F:nuclease activity"/>
    <property type="evidence" value="ECO:0007669"/>
    <property type="project" value="UniProtKB-KW"/>
</dbReference>
<dbReference type="RefSeq" id="WP_092500334.1">
    <property type="nucleotide sequence ID" value="NZ_FNFV01000004.1"/>
</dbReference>
<dbReference type="OrthoDB" id="7219056at2"/>
<dbReference type="Pfam" id="PF08774">
    <property type="entry name" value="VRR_NUC"/>
    <property type="match status" value="1"/>
</dbReference>
<keyword evidence="3" id="KW-0378">Hydrolase</keyword>
<evidence type="ECO:0000313" key="6">
    <source>
        <dbReference type="Proteomes" id="UP000199328"/>
    </source>
</evidence>
<dbReference type="InterPro" id="IPR011856">
    <property type="entry name" value="tRNA_endonuc-like_dom_sf"/>
</dbReference>
<protein>
    <submittedName>
        <fullName evidence="5">VRR-NUC domain-containing protein</fullName>
    </submittedName>
</protein>
<evidence type="ECO:0000256" key="3">
    <source>
        <dbReference type="ARBA" id="ARBA00022801"/>
    </source>
</evidence>